<gene>
    <name evidence="6" type="ORF">SAMN02745157_4941</name>
</gene>
<dbReference type="GO" id="GO:0006457">
    <property type="term" value="P:protein folding"/>
    <property type="evidence" value="ECO:0007669"/>
    <property type="project" value="InterPro"/>
</dbReference>
<dbReference type="AlphaFoldDB" id="A0A1M5N7P6"/>
<evidence type="ECO:0000256" key="1">
    <source>
        <dbReference type="ARBA" id="ARBA00004141"/>
    </source>
</evidence>
<dbReference type="PIRSF" id="PIRSF033913">
    <property type="entry name" value="S-S_format_DsbB"/>
    <property type="match status" value="1"/>
</dbReference>
<reference evidence="6 7" key="1">
    <citation type="submission" date="2016-11" db="EMBL/GenBank/DDBJ databases">
        <authorList>
            <person name="Jaros S."/>
            <person name="Januszkiewicz K."/>
            <person name="Wedrychowicz H."/>
        </authorList>
    </citation>
    <scope>NUCLEOTIDE SEQUENCE [LARGE SCALE GENOMIC DNA]</scope>
    <source>
        <strain evidence="6 7">DSM 19436</strain>
    </source>
</reference>
<evidence type="ECO:0000256" key="4">
    <source>
        <dbReference type="ARBA" id="ARBA00023136"/>
    </source>
</evidence>
<comment type="subcellular location">
    <subcellularLocation>
        <location evidence="1">Membrane</location>
        <topology evidence="1">Multi-pass membrane protein</topology>
    </subcellularLocation>
</comment>
<feature type="transmembrane region" description="Helical" evidence="5">
    <location>
        <begin position="154"/>
        <end position="175"/>
    </location>
</feature>
<dbReference type="GO" id="GO:0015035">
    <property type="term" value="F:protein-disulfide reductase activity"/>
    <property type="evidence" value="ECO:0007669"/>
    <property type="project" value="InterPro"/>
</dbReference>
<dbReference type="InterPro" id="IPR024199">
    <property type="entry name" value="Uncharacterised_DsbB"/>
</dbReference>
<dbReference type="Pfam" id="PF02600">
    <property type="entry name" value="DsbB"/>
    <property type="match status" value="1"/>
</dbReference>
<proteinExistence type="predicted"/>
<feature type="transmembrane region" description="Helical" evidence="5">
    <location>
        <begin position="57"/>
        <end position="74"/>
    </location>
</feature>
<dbReference type="InterPro" id="IPR003752">
    <property type="entry name" value="DiS_bond_form_DsbB/BdbC"/>
</dbReference>
<dbReference type="SUPFAM" id="SSF158442">
    <property type="entry name" value="DsbB-like"/>
    <property type="match status" value="1"/>
</dbReference>
<keyword evidence="7" id="KW-1185">Reference proteome</keyword>
<protein>
    <submittedName>
        <fullName evidence="6">Disulfide bond formation protein DsbB</fullName>
    </submittedName>
</protein>
<organism evidence="6 7">
    <name type="scientific">Kaistia soli DSM 19436</name>
    <dbReference type="NCBI Taxonomy" id="1122133"/>
    <lineage>
        <taxon>Bacteria</taxon>
        <taxon>Pseudomonadati</taxon>
        <taxon>Pseudomonadota</taxon>
        <taxon>Alphaproteobacteria</taxon>
        <taxon>Hyphomicrobiales</taxon>
        <taxon>Kaistiaceae</taxon>
        <taxon>Kaistia</taxon>
    </lineage>
</organism>
<feature type="transmembrane region" description="Helical" evidence="5">
    <location>
        <begin position="86"/>
        <end position="105"/>
    </location>
</feature>
<feature type="transmembrane region" description="Helical" evidence="5">
    <location>
        <begin position="20"/>
        <end position="45"/>
    </location>
</feature>
<evidence type="ECO:0000256" key="2">
    <source>
        <dbReference type="ARBA" id="ARBA00022692"/>
    </source>
</evidence>
<dbReference type="InterPro" id="IPR023380">
    <property type="entry name" value="DsbB-like_sf"/>
</dbReference>
<dbReference type="STRING" id="1122133.SAMN02745157_4941"/>
<dbReference type="Gene3D" id="1.20.1550.10">
    <property type="entry name" value="DsbB-like"/>
    <property type="match status" value="1"/>
</dbReference>
<name>A0A1M5N7P6_9HYPH</name>
<dbReference type="EMBL" id="FQUP01000008">
    <property type="protein sequence ID" value="SHG85636.1"/>
    <property type="molecule type" value="Genomic_DNA"/>
</dbReference>
<evidence type="ECO:0000256" key="3">
    <source>
        <dbReference type="ARBA" id="ARBA00022989"/>
    </source>
</evidence>
<keyword evidence="4 5" id="KW-0472">Membrane</keyword>
<keyword evidence="2 5" id="KW-0812">Transmembrane</keyword>
<sequence length="179" mass="18916">MDAPEYKTDLDPRMADGKRLFYAGIAFLVGLAAIAGAWAFQLIGGYVPCKLCLEQRVPYYVGLPLIAIAILLMIRDTQMALARTLMLLAGLAFLIGLGLGVYHAGVEWHYWLGPADCGGGVATTGNAGDLLAQIGHTKVVSCTDAAWRLFGLSFAGWNAVVSALVALLAFTAALGSARR</sequence>
<evidence type="ECO:0000313" key="6">
    <source>
        <dbReference type="EMBL" id="SHG85636.1"/>
    </source>
</evidence>
<dbReference type="GO" id="GO:0016020">
    <property type="term" value="C:membrane"/>
    <property type="evidence" value="ECO:0007669"/>
    <property type="project" value="UniProtKB-SubCell"/>
</dbReference>
<evidence type="ECO:0000256" key="5">
    <source>
        <dbReference type="SAM" id="Phobius"/>
    </source>
</evidence>
<accession>A0A1M5N7P6</accession>
<keyword evidence="3 5" id="KW-1133">Transmembrane helix</keyword>
<evidence type="ECO:0000313" key="7">
    <source>
        <dbReference type="Proteomes" id="UP000184485"/>
    </source>
</evidence>
<dbReference type="Proteomes" id="UP000184485">
    <property type="component" value="Unassembled WGS sequence"/>
</dbReference>